<dbReference type="Pfam" id="PF15159">
    <property type="entry name" value="PIG-Y"/>
    <property type="match status" value="1"/>
</dbReference>
<sequence>MSDTKNVVSESRTTPAYYSDFEKFHHPIRRPPSDPPSPLTGFIILFTSLTFLILGSYATLFSALVPRTGVWILDALADDNHYKYFAVLLVPTTAYFVIANWVGWQYYRNS</sequence>
<feature type="transmembrane region" description="Helical" evidence="1">
    <location>
        <begin position="39"/>
        <end position="64"/>
    </location>
</feature>
<gene>
    <name evidence="2" type="ORF">QCA50_004939</name>
</gene>
<organism evidence="2 3">
    <name type="scientific">Cerrena zonata</name>
    <dbReference type="NCBI Taxonomy" id="2478898"/>
    <lineage>
        <taxon>Eukaryota</taxon>
        <taxon>Fungi</taxon>
        <taxon>Dikarya</taxon>
        <taxon>Basidiomycota</taxon>
        <taxon>Agaricomycotina</taxon>
        <taxon>Agaricomycetes</taxon>
        <taxon>Polyporales</taxon>
        <taxon>Cerrenaceae</taxon>
        <taxon>Cerrena</taxon>
    </lineage>
</organism>
<dbReference type="InterPro" id="IPR029164">
    <property type="entry name" value="PIG-Y"/>
</dbReference>
<feature type="transmembrane region" description="Helical" evidence="1">
    <location>
        <begin position="84"/>
        <end position="104"/>
    </location>
</feature>
<keyword evidence="1" id="KW-1133">Transmembrane helix</keyword>
<evidence type="ECO:0000256" key="1">
    <source>
        <dbReference type="SAM" id="Phobius"/>
    </source>
</evidence>
<dbReference type="AlphaFoldDB" id="A0AAW0GQQ6"/>
<evidence type="ECO:0000313" key="3">
    <source>
        <dbReference type="Proteomes" id="UP001385951"/>
    </source>
</evidence>
<accession>A0AAW0GQQ6</accession>
<keyword evidence="1" id="KW-0472">Membrane</keyword>
<keyword evidence="1" id="KW-0812">Transmembrane</keyword>
<name>A0AAW0GQQ6_9APHY</name>
<reference evidence="2 3" key="1">
    <citation type="submission" date="2022-09" db="EMBL/GenBank/DDBJ databases">
        <authorList>
            <person name="Palmer J.M."/>
        </authorList>
    </citation>
    <scope>NUCLEOTIDE SEQUENCE [LARGE SCALE GENOMIC DNA]</scope>
    <source>
        <strain evidence="2 3">DSM 7382</strain>
    </source>
</reference>
<proteinExistence type="predicted"/>
<comment type="caution">
    <text evidence="2">The sequence shown here is derived from an EMBL/GenBank/DDBJ whole genome shotgun (WGS) entry which is preliminary data.</text>
</comment>
<evidence type="ECO:0000313" key="2">
    <source>
        <dbReference type="EMBL" id="KAK7691540.1"/>
    </source>
</evidence>
<protein>
    <submittedName>
        <fullName evidence="2">Uncharacterized protein</fullName>
    </submittedName>
</protein>
<keyword evidence="3" id="KW-1185">Reference proteome</keyword>
<dbReference type="EMBL" id="JASBNA010000005">
    <property type="protein sequence ID" value="KAK7691540.1"/>
    <property type="molecule type" value="Genomic_DNA"/>
</dbReference>
<dbReference type="Proteomes" id="UP001385951">
    <property type="component" value="Unassembled WGS sequence"/>
</dbReference>